<organism evidence="1 2">
    <name type="scientific">Lactuca virosa</name>
    <dbReference type="NCBI Taxonomy" id="75947"/>
    <lineage>
        <taxon>Eukaryota</taxon>
        <taxon>Viridiplantae</taxon>
        <taxon>Streptophyta</taxon>
        <taxon>Embryophyta</taxon>
        <taxon>Tracheophyta</taxon>
        <taxon>Spermatophyta</taxon>
        <taxon>Magnoliopsida</taxon>
        <taxon>eudicotyledons</taxon>
        <taxon>Gunneridae</taxon>
        <taxon>Pentapetalae</taxon>
        <taxon>asterids</taxon>
        <taxon>campanulids</taxon>
        <taxon>Asterales</taxon>
        <taxon>Asteraceae</taxon>
        <taxon>Cichorioideae</taxon>
        <taxon>Cichorieae</taxon>
        <taxon>Lactucinae</taxon>
        <taxon>Lactuca</taxon>
    </lineage>
</organism>
<gene>
    <name evidence="1" type="ORF">LVIROSA_LOCUS24880</name>
</gene>
<evidence type="ECO:0000313" key="1">
    <source>
        <dbReference type="EMBL" id="CAH1438631.1"/>
    </source>
</evidence>
<proteinExistence type="predicted"/>
<sequence>MKAICVVAGVEGIKQVVKEQVPIGKINHGEPSSVVEQTQVMHASVKAFMETDFDSYLRLGELDLEVFSTGGNFFPKVRVGLMN</sequence>
<reference evidence="1 2" key="1">
    <citation type="submission" date="2022-01" db="EMBL/GenBank/DDBJ databases">
        <authorList>
            <person name="Xiong W."/>
            <person name="Schranz E."/>
        </authorList>
    </citation>
    <scope>NUCLEOTIDE SEQUENCE [LARGE SCALE GENOMIC DNA]</scope>
</reference>
<comment type="caution">
    <text evidence="1">The sequence shown here is derived from an EMBL/GenBank/DDBJ whole genome shotgun (WGS) entry which is preliminary data.</text>
</comment>
<keyword evidence="2" id="KW-1185">Reference proteome</keyword>
<dbReference type="Proteomes" id="UP001157418">
    <property type="component" value="Unassembled WGS sequence"/>
</dbReference>
<protein>
    <submittedName>
        <fullName evidence="1">Uncharacterized protein</fullName>
    </submittedName>
</protein>
<accession>A0AAU9NLE1</accession>
<dbReference type="EMBL" id="CAKMRJ010004445">
    <property type="protein sequence ID" value="CAH1438631.1"/>
    <property type="molecule type" value="Genomic_DNA"/>
</dbReference>
<name>A0AAU9NLE1_9ASTR</name>
<dbReference type="AlphaFoldDB" id="A0AAU9NLE1"/>
<evidence type="ECO:0000313" key="2">
    <source>
        <dbReference type="Proteomes" id="UP001157418"/>
    </source>
</evidence>